<proteinExistence type="inferred from homology"/>
<dbReference type="InterPro" id="IPR018247">
    <property type="entry name" value="EF_Hand_1_Ca_BS"/>
</dbReference>
<evidence type="ECO:0000256" key="2">
    <source>
        <dbReference type="ARBA" id="ARBA00009160"/>
    </source>
</evidence>
<name>A0A2R5GHW3_9STRA</name>
<dbReference type="Pfam" id="PF04930">
    <property type="entry name" value="FUN14"/>
    <property type="match status" value="1"/>
</dbReference>
<comment type="similarity">
    <text evidence="2">Belongs to the FUN14 family.</text>
</comment>
<organism evidence="6 7">
    <name type="scientific">Hondaea fermentalgiana</name>
    <dbReference type="NCBI Taxonomy" id="2315210"/>
    <lineage>
        <taxon>Eukaryota</taxon>
        <taxon>Sar</taxon>
        <taxon>Stramenopiles</taxon>
        <taxon>Bigyra</taxon>
        <taxon>Labyrinthulomycetes</taxon>
        <taxon>Thraustochytrida</taxon>
        <taxon>Thraustochytriidae</taxon>
        <taxon>Hondaea</taxon>
    </lineage>
</organism>
<keyword evidence="5" id="KW-0472">Membrane</keyword>
<protein>
    <submittedName>
        <fullName evidence="6">FUN14 domain-containing protein 1</fullName>
    </submittedName>
</protein>
<accession>A0A2R5GHW3</accession>
<sequence length="159" mass="17057">MAGYPEETRVVDVSEELESGVLDAVEAIDGEPSEVLLTKQDKALVDVISGTLGPVLTRLGFGGALGFCTGYAIKQASKVVATALGVGFVCLQGMQYAGYIEVRWDKIRGDLIKRVDTDGSGTVTTRDIKYYVTKVFGILKFHGPHAAGFSSGLVYGFRW</sequence>
<reference evidence="6 7" key="1">
    <citation type="submission" date="2017-12" db="EMBL/GenBank/DDBJ databases">
        <title>Sequencing, de novo assembly and annotation of complete genome of a new Thraustochytrid species, strain FCC1311.</title>
        <authorList>
            <person name="Sedici K."/>
            <person name="Godart F."/>
            <person name="Aiese Cigliano R."/>
            <person name="Sanseverino W."/>
            <person name="Barakat M."/>
            <person name="Ortet P."/>
            <person name="Marechal E."/>
            <person name="Cagnac O."/>
            <person name="Amato A."/>
        </authorList>
    </citation>
    <scope>NUCLEOTIDE SEQUENCE [LARGE SCALE GENOMIC DNA]</scope>
</reference>
<dbReference type="EMBL" id="BEYU01000076">
    <property type="protein sequence ID" value="GBG30486.1"/>
    <property type="molecule type" value="Genomic_DNA"/>
</dbReference>
<evidence type="ECO:0000256" key="1">
    <source>
        <dbReference type="ARBA" id="ARBA00004370"/>
    </source>
</evidence>
<dbReference type="PANTHER" id="PTHR21346">
    <property type="entry name" value="FUN14 DOMAIN CONTAINING"/>
    <property type="match status" value="1"/>
</dbReference>
<comment type="caution">
    <text evidence="6">The sequence shown here is derived from an EMBL/GenBank/DDBJ whole genome shotgun (WGS) entry which is preliminary data.</text>
</comment>
<comment type="subcellular location">
    <subcellularLocation>
        <location evidence="1">Membrane</location>
    </subcellularLocation>
</comment>
<dbReference type="Proteomes" id="UP000241890">
    <property type="component" value="Unassembled WGS sequence"/>
</dbReference>
<evidence type="ECO:0000313" key="6">
    <source>
        <dbReference type="EMBL" id="GBG30486.1"/>
    </source>
</evidence>
<keyword evidence="7" id="KW-1185">Reference proteome</keyword>
<dbReference type="PROSITE" id="PS00018">
    <property type="entry name" value="EF_HAND_1"/>
    <property type="match status" value="1"/>
</dbReference>
<gene>
    <name evidence="6" type="ORF">FCC1311_067052</name>
</gene>
<dbReference type="PANTHER" id="PTHR21346:SF10">
    <property type="entry name" value="TRANSMEMBRANE PROTEIN"/>
    <property type="match status" value="1"/>
</dbReference>
<dbReference type="AlphaFoldDB" id="A0A2R5GHW3"/>
<evidence type="ECO:0000256" key="3">
    <source>
        <dbReference type="ARBA" id="ARBA00022692"/>
    </source>
</evidence>
<keyword evidence="4" id="KW-1133">Transmembrane helix</keyword>
<evidence type="ECO:0000256" key="4">
    <source>
        <dbReference type="ARBA" id="ARBA00022989"/>
    </source>
</evidence>
<evidence type="ECO:0000256" key="5">
    <source>
        <dbReference type="ARBA" id="ARBA00023136"/>
    </source>
</evidence>
<keyword evidence="3" id="KW-0812">Transmembrane</keyword>
<dbReference type="OrthoDB" id="163794at2759"/>
<dbReference type="GO" id="GO:0016020">
    <property type="term" value="C:membrane"/>
    <property type="evidence" value="ECO:0007669"/>
    <property type="project" value="UniProtKB-SubCell"/>
</dbReference>
<evidence type="ECO:0000313" key="7">
    <source>
        <dbReference type="Proteomes" id="UP000241890"/>
    </source>
</evidence>
<dbReference type="InParanoid" id="A0A2R5GHW3"/>
<dbReference type="InterPro" id="IPR007014">
    <property type="entry name" value="FUN14"/>
</dbReference>